<feature type="active site" description="Proton donor/acceptor" evidence="2">
    <location>
        <position position="139"/>
    </location>
</feature>
<feature type="signal peptide" evidence="5">
    <location>
        <begin position="1"/>
        <end position="21"/>
    </location>
</feature>
<evidence type="ECO:0000256" key="3">
    <source>
        <dbReference type="PIRSR" id="PIRSR613078-2"/>
    </source>
</evidence>
<dbReference type="GO" id="GO:0004331">
    <property type="term" value="F:fructose-2,6-bisphosphate 2-phosphatase activity"/>
    <property type="evidence" value="ECO:0007669"/>
    <property type="project" value="TreeGrafter"/>
</dbReference>
<dbReference type="CDD" id="cd07067">
    <property type="entry name" value="HP_PGM_like"/>
    <property type="match status" value="1"/>
</dbReference>
<feature type="chain" id="PRO_5043993021" evidence="5">
    <location>
        <begin position="22"/>
        <end position="281"/>
    </location>
</feature>
<feature type="binding site" evidence="3">
    <location>
        <begin position="60"/>
        <end position="67"/>
    </location>
    <ligand>
        <name>substrate</name>
    </ligand>
</feature>
<reference evidence="6" key="1">
    <citation type="submission" date="2023-08" db="EMBL/GenBank/DDBJ databases">
        <title>Genomic characterization of piscicolin 126 produced by Carnobacterium maltaromaticum CM22 strain isolated from salmon (Salmo salar).</title>
        <authorList>
            <person name="Gonzalez-Gragera E."/>
            <person name="Garcia-Lopez J.D."/>
            <person name="Teso-Perez C."/>
            <person name="Gimenez-Hernandez I."/>
            <person name="Peralta-Sanchez J.M."/>
            <person name="Valdivia E."/>
            <person name="Montalban-Lopez M."/>
            <person name="Martin-Platero A.M."/>
            <person name="Banos A."/>
            <person name="Martinez-Bueno M."/>
        </authorList>
    </citation>
    <scope>NUCLEOTIDE SEQUENCE</scope>
    <source>
        <strain evidence="6">CM22</strain>
    </source>
</reference>
<organism evidence="6 7">
    <name type="scientific">Carnobacterium maltaromaticum</name>
    <name type="common">Carnobacterium piscicola</name>
    <dbReference type="NCBI Taxonomy" id="2751"/>
    <lineage>
        <taxon>Bacteria</taxon>
        <taxon>Bacillati</taxon>
        <taxon>Bacillota</taxon>
        <taxon>Bacilli</taxon>
        <taxon>Lactobacillales</taxon>
        <taxon>Carnobacteriaceae</taxon>
        <taxon>Carnobacterium</taxon>
    </lineage>
</organism>
<protein>
    <submittedName>
        <fullName evidence="6">Histidine phosphatase family protein</fullName>
    </submittedName>
</protein>
<accession>A0AAW9K428</accession>
<dbReference type="PROSITE" id="PS51257">
    <property type="entry name" value="PROKAR_LIPOPROTEIN"/>
    <property type="match status" value="1"/>
</dbReference>
<dbReference type="Gene3D" id="3.40.50.1240">
    <property type="entry name" value="Phosphoglycerate mutase-like"/>
    <property type="match status" value="1"/>
</dbReference>
<dbReference type="GO" id="GO:0045820">
    <property type="term" value="P:negative regulation of glycolytic process"/>
    <property type="evidence" value="ECO:0007669"/>
    <property type="project" value="TreeGrafter"/>
</dbReference>
<dbReference type="InterPro" id="IPR013078">
    <property type="entry name" value="His_Pase_superF_clade-1"/>
</dbReference>
<dbReference type="InterPro" id="IPR029033">
    <property type="entry name" value="His_PPase_superfam"/>
</dbReference>
<dbReference type="PANTHER" id="PTHR46517">
    <property type="entry name" value="FRUCTOSE-2,6-BISPHOSPHATASE TIGAR"/>
    <property type="match status" value="1"/>
</dbReference>
<feature type="site" description="Transition state stabilizer" evidence="4">
    <location>
        <position position="230"/>
    </location>
</feature>
<dbReference type="GO" id="GO:0005829">
    <property type="term" value="C:cytosol"/>
    <property type="evidence" value="ECO:0007669"/>
    <property type="project" value="TreeGrafter"/>
</dbReference>
<dbReference type="AlphaFoldDB" id="A0AAW9K428"/>
<evidence type="ECO:0000256" key="5">
    <source>
        <dbReference type="SAM" id="SignalP"/>
    </source>
</evidence>
<comment type="caution">
    <text evidence="6">The sequence shown here is derived from an EMBL/GenBank/DDBJ whole genome shotgun (WGS) entry which is preliminary data.</text>
</comment>
<dbReference type="SMART" id="SM00855">
    <property type="entry name" value="PGAM"/>
    <property type="match status" value="1"/>
</dbReference>
<evidence type="ECO:0000313" key="7">
    <source>
        <dbReference type="Proteomes" id="UP001290462"/>
    </source>
</evidence>
<feature type="active site" description="Tele-phosphohistidine intermediate" evidence="2">
    <location>
        <position position="61"/>
    </location>
</feature>
<dbReference type="RefSeq" id="WP_322808968.1">
    <property type="nucleotide sequence ID" value="NZ_JAVBVO010000003.1"/>
</dbReference>
<evidence type="ECO:0000313" key="6">
    <source>
        <dbReference type="EMBL" id="MDZ5758939.1"/>
    </source>
</evidence>
<feature type="binding site" evidence="3">
    <location>
        <position position="112"/>
    </location>
    <ligand>
        <name>substrate</name>
    </ligand>
</feature>
<evidence type="ECO:0000256" key="1">
    <source>
        <dbReference type="ARBA" id="ARBA00022801"/>
    </source>
</evidence>
<dbReference type="Pfam" id="PF00300">
    <property type="entry name" value="His_Phos_1"/>
    <property type="match status" value="2"/>
</dbReference>
<dbReference type="GO" id="GO:0043456">
    <property type="term" value="P:regulation of pentose-phosphate shunt"/>
    <property type="evidence" value="ECO:0007669"/>
    <property type="project" value="TreeGrafter"/>
</dbReference>
<proteinExistence type="predicted"/>
<evidence type="ECO:0000256" key="4">
    <source>
        <dbReference type="PIRSR" id="PIRSR613078-3"/>
    </source>
</evidence>
<keyword evidence="5" id="KW-0732">Signal</keyword>
<dbReference type="InterPro" id="IPR051695">
    <property type="entry name" value="Phosphoglycerate_Mutase"/>
</dbReference>
<dbReference type="PANTHER" id="PTHR46517:SF1">
    <property type="entry name" value="FRUCTOSE-2,6-BISPHOSPHATASE TIGAR"/>
    <property type="match status" value="1"/>
</dbReference>
<sequence length="281" mass="30538">MKMKKRIFKGFLALSAFFMLAGCGSGANEAKTESKESQVSSAVSSSEKVEAGKVTFYVTRHGKTMFNTVKRAQGWADTPLTDAGVEVAESLGKGLEKNKVKFVSAYSSDAGRARETTKLVLKNSNQAQLELNEDPRLREFGFGIYEGDTDENMWGDVGKKLGYASYEEFMPALISGEVDTPTATKTLKELDTTGKAEDHETVKLRMQAALKEIATKTEKSGGGNVLIVAHGMSILAMISDMTENSLPMLENASVTKIIYEDGKYTVESVGDMSYIEAGENK</sequence>
<evidence type="ECO:0000256" key="2">
    <source>
        <dbReference type="PIRSR" id="PIRSR613078-1"/>
    </source>
</evidence>
<name>A0AAW9K428_CARML</name>
<dbReference type="EMBL" id="JAVBVO010000003">
    <property type="protein sequence ID" value="MDZ5758939.1"/>
    <property type="molecule type" value="Genomic_DNA"/>
</dbReference>
<dbReference type="SUPFAM" id="SSF53254">
    <property type="entry name" value="Phosphoglycerate mutase-like"/>
    <property type="match status" value="1"/>
</dbReference>
<dbReference type="Proteomes" id="UP001290462">
    <property type="component" value="Unassembled WGS sequence"/>
</dbReference>
<gene>
    <name evidence="6" type="ORF">RAK27_09755</name>
</gene>
<keyword evidence="1" id="KW-0378">Hydrolase</keyword>